<dbReference type="EMBL" id="JBFCZG010000008">
    <property type="protein sequence ID" value="KAL3419057.1"/>
    <property type="molecule type" value="Genomic_DNA"/>
</dbReference>
<evidence type="ECO:0000313" key="2">
    <source>
        <dbReference type="Proteomes" id="UP001629113"/>
    </source>
</evidence>
<name>A0ABR4P6W6_9HELO</name>
<reference evidence="1 2" key="1">
    <citation type="submission" date="2024-06" db="EMBL/GenBank/DDBJ databases">
        <title>Complete genome of Phlyctema vagabunda strain 19-DSS-EL-015.</title>
        <authorList>
            <person name="Fiorenzani C."/>
        </authorList>
    </citation>
    <scope>NUCLEOTIDE SEQUENCE [LARGE SCALE GENOMIC DNA]</scope>
    <source>
        <strain evidence="1 2">19-DSS-EL-015</strain>
    </source>
</reference>
<dbReference type="Proteomes" id="UP001629113">
    <property type="component" value="Unassembled WGS sequence"/>
</dbReference>
<gene>
    <name evidence="1" type="ORF">PVAG01_09279</name>
</gene>
<protein>
    <submittedName>
        <fullName evidence="1">Uncharacterized protein</fullName>
    </submittedName>
</protein>
<evidence type="ECO:0000313" key="1">
    <source>
        <dbReference type="EMBL" id="KAL3419057.1"/>
    </source>
</evidence>
<proteinExistence type="predicted"/>
<organism evidence="1 2">
    <name type="scientific">Phlyctema vagabunda</name>
    <dbReference type="NCBI Taxonomy" id="108571"/>
    <lineage>
        <taxon>Eukaryota</taxon>
        <taxon>Fungi</taxon>
        <taxon>Dikarya</taxon>
        <taxon>Ascomycota</taxon>
        <taxon>Pezizomycotina</taxon>
        <taxon>Leotiomycetes</taxon>
        <taxon>Helotiales</taxon>
        <taxon>Dermateaceae</taxon>
        <taxon>Phlyctema</taxon>
    </lineage>
</organism>
<comment type="caution">
    <text evidence="1">The sequence shown here is derived from an EMBL/GenBank/DDBJ whole genome shotgun (WGS) entry which is preliminary data.</text>
</comment>
<accession>A0ABR4P6W6</accession>
<sequence length="257" mass="29131">MVDEAERKYLLNNSARPIFESKHILPKANQTQRSFILATLQPRQATMGTRREYDITATNWWRNKATVTEQNSTTPVYELDLAFVKGDIQKKPGEHSVIVRKPSSPDVSTESSVLGIADLHYSTISKPIHICLGDPDSAPSDAVWECLQVREKFMTNNFELSIDLGGDLGRKIFDWRRTHDLDGIGTMRKKLDFYNVKMVERETGTVVGTFIHNTWPGKKRGVLVVEEFDGGKNWETIVLLSGMAVVEYLRKLGGMSW</sequence>
<keyword evidence="2" id="KW-1185">Reference proteome</keyword>